<keyword evidence="3 5" id="KW-0132">Cell division</keyword>
<dbReference type="OrthoDB" id="9796578at2"/>
<evidence type="ECO:0000313" key="6">
    <source>
        <dbReference type="Proteomes" id="UP000182135"/>
    </source>
</evidence>
<evidence type="ECO:0000256" key="2">
    <source>
        <dbReference type="ARBA" id="ARBA00025265"/>
    </source>
</evidence>
<dbReference type="Gene3D" id="3.30.1070.10">
    <property type="entry name" value="Cell division topological specificity factor MinE"/>
    <property type="match status" value="1"/>
</dbReference>
<evidence type="ECO:0000313" key="5">
    <source>
        <dbReference type="EMBL" id="SFF57901.1"/>
    </source>
</evidence>
<organism evidence="5 6">
    <name type="scientific">Clostridium cadaveris</name>
    <dbReference type="NCBI Taxonomy" id="1529"/>
    <lineage>
        <taxon>Bacteria</taxon>
        <taxon>Bacillati</taxon>
        <taxon>Bacillota</taxon>
        <taxon>Clostridia</taxon>
        <taxon>Eubacteriales</taxon>
        <taxon>Clostridiaceae</taxon>
        <taxon>Clostridium</taxon>
    </lineage>
</organism>
<reference evidence="4 7" key="2">
    <citation type="submission" date="2018-03" db="EMBL/GenBank/DDBJ databases">
        <title>The uncultured portion of the human microbiome is neutrally assembled.</title>
        <authorList>
            <person name="Jeraldo P."/>
            <person name="Boardman L."/>
            <person name="White B.A."/>
            <person name="Nelson H."/>
            <person name="Goldenfeld N."/>
            <person name="Chia N."/>
        </authorList>
    </citation>
    <scope>NUCLEOTIDE SEQUENCE [LARGE SCALE GENOMIC DNA]</scope>
    <source>
        <strain evidence="4">CIM:MAG 903</strain>
    </source>
</reference>
<dbReference type="Proteomes" id="UP000182135">
    <property type="component" value="Unassembled WGS sequence"/>
</dbReference>
<dbReference type="SUPFAM" id="SSF55229">
    <property type="entry name" value="Cell division protein MinE topological specificity domain"/>
    <property type="match status" value="1"/>
</dbReference>
<dbReference type="InterPro" id="IPR036707">
    <property type="entry name" value="MinE_sf"/>
</dbReference>
<dbReference type="AlphaFoldDB" id="A0A1I2JYM1"/>
<dbReference type="EMBL" id="FOOE01000003">
    <property type="protein sequence ID" value="SFF57901.1"/>
    <property type="molecule type" value="Genomic_DNA"/>
</dbReference>
<dbReference type="NCBIfam" id="TIGR01215">
    <property type="entry name" value="minE"/>
    <property type="match status" value="1"/>
</dbReference>
<dbReference type="HAMAP" id="MF_00262">
    <property type="entry name" value="MinE"/>
    <property type="match status" value="1"/>
</dbReference>
<dbReference type="GO" id="GO:0051301">
    <property type="term" value="P:cell division"/>
    <property type="evidence" value="ECO:0007669"/>
    <property type="project" value="UniProtKB-KW"/>
</dbReference>
<dbReference type="EMBL" id="QAMZ01000041">
    <property type="protein sequence ID" value="PWL53166.1"/>
    <property type="molecule type" value="Genomic_DNA"/>
</dbReference>
<dbReference type="RefSeq" id="WP_027638602.1">
    <property type="nucleotide sequence ID" value="NZ_BAAACD010000003.1"/>
</dbReference>
<keyword evidence="6" id="KW-1185">Reference proteome</keyword>
<dbReference type="InterPro" id="IPR005527">
    <property type="entry name" value="MinE"/>
</dbReference>
<evidence type="ECO:0000313" key="4">
    <source>
        <dbReference type="EMBL" id="PWL53166.1"/>
    </source>
</evidence>
<keyword evidence="3" id="KW-0131">Cell cycle</keyword>
<gene>
    <name evidence="3" type="primary">minE</name>
    <name evidence="4" type="ORF">DBY38_08340</name>
    <name evidence="5" type="ORF">SAMN04487885_103103</name>
</gene>
<evidence type="ECO:0000256" key="1">
    <source>
        <dbReference type="ARBA" id="ARBA00008168"/>
    </source>
</evidence>
<dbReference type="eggNOG" id="COG0851">
    <property type="taxonomic scope" value="Bacteria"/>
</dbReference>
<proteinExistence type="inferred from homology"/>
<reference evidence="5 6" key="1">
    <citation type="submission" date="2016-10" db="EMBL/GenBank/DDBJ databases">
        <authorList>
            <person name="de Groot N.N."/>
        </authorList>
    </citation>
    <scope>NUCLEOTIDE SEQUENCE [LARGE SCALE GENOMIC DNA]</scope>
    <source>
        <strain evidence="5 6">NLAE-zl-G419</strain>
    </source>
</reference>
<dbReference type="GO" id="GO:0032955">
    <property type="term" value="P:regulation of division septum assembly"/>
    <property type="evidence" value="ECO:0007669"/>
    <property type="project" value="InterPro"/>
</dbReference>
<evidence type="ECO:0000313" key="7">
    <source>
        <dbReference type="Proteomes" id="UP000246114"/>
    </source>
</evidence>
<comment type="similarity">
    <text evidence="1 3">Belongs to the MinE family.</text>
</comment>
<accession>A0A1I2JYM1</accession>
<comment type="function">
    <text evidence="2 3">Prevents the cell division inhibition by proteins MinC and MinD at internal division sites while permitting inhibition at polar sites. This ensures cell division at the proper site by restricting the formation of a division septum at the midpoint of the long axis of the cell.</text>
</comment>
<evidence type="ECO:0000256" key="3">
    <source>
        <dbReference type="HAMAP-Rule" id="MF_00262"/>
    </source>
</evidence>
<dbReference type="GeneID" id="90545323"/>
<dbReference type="Proteomes" id="UP000246114">
    <property type="component" value="Unassembled WGS sequence"/>
</dbReference>
<protein>
    <recommendedName>
        <fullName evidence="3">Cell division topological specificity factor</fullName>
    </recommendedName>
</protein>
<dbReference type="Pfam" id="PF03776">
    <property type="entry name" value="MinE"/>
    <property type="match status" value="1"/>
</dbReference>
<dbReference type="STRING" id="1529.SAMN04487885_103103"/>
<name>A0A1I2JYM1_9CLOT</name>
<sequence>MDFMKMFGRQKSKDVAKDRLKLILINDKGDLPKDVLEKMKNEILLVISKYVEFDSDDVEISLSRMDSEQESSPALVANIPIKHLR</sequence>